<dbReference type="InterPro" id="IPR011761">
    <property type="entry name" value="ATP-grasp"/>
</dbReference>
<dbReference type="PANTHER" id="PTHR21621">
    <property type="entry name" value="RIBOSOMAL PROTEIN S6 MODIFICATION PROTEIN"/>
    <property type="match status" value="1"/>
</dbReference>
<dbReference type="SUPFAM" id="SSF50630">
    <property type="entry name" value="Acid proteases"/>
    <property type="match status" value="1"/>
</dbReference>
<evidence type="ECO:0000256" key="2">
    <source>
        <dbReference type="ARBA" id="ARBA00022741"/>
    </source>
</evidence>
<dbReference type="EMBL" id="JBHTAA010000001">
    <property type="protein sequence ID" value="MFC7202415.1"/>
    <property type="molecule type" value="Genomic_DNA"/>
</dbReference>
<dbReference type="Gene3D" id="3.30.470.20">
    <property type="entry name" value="ATP-grasp fold, B domain"/>
    <property type="match status" value="1"/>
</dbReference>
<evidence type="ECO:0000256" key="3">
    <source>
        <dbReference type="ARBA" id="ARBA00022840"/>
    </source>
</evidence>
<reference evidence="6 7" key="1">
    <citation type="journal article" date="2019" name="Int. J. Syst. Evol. Microbiol.">
        <title>The Global Catalogue of Microorganisms (GCM) 10K type strain sequencing project: providing services to taxonomists for standard genome sequencing and annotation.</title>
        <authorList>
            <consortium name="The Broad Institute Genomics Platform"/>
            <consortium name="The Broad Institute Genome Sequencing Center for Infectious Disease"/>
            <person name="Wu L."/>
            <person name="Ma J."/>
        </authorList>
    </citation>
    <scope>NUCLEOTIDE SEQUENCE [LARGE SCALE GENOMIC DNA]</scope>
    <source>
        <strain evidence="6 7">DSM 29988</strain>
    </source>
</reference>
<evidence type="ECO:0000256" key="1">
    <source>
        <dbReference type="ARBA" id="ARBA00022723"/>
    </source>
</evidence>
<evidence type="ECO:0000256" key="4">
    <source>
        <dbReference type="PROSITE-ProRule" id="PRU00409"/>
    </source>
</evidence>
<dbReference type="GO" id="GO:0005524">
    <property type="term" value="F:ATP binding"/>
    <property type="evidence" value="ECO:0007669"/>
    <property type="project" value="UniProtKB-UniRule"/>
</dbReference>
<keyword evidence="3 4" id="KW-0067">ATP-binding</keyword>
<comment type="caution">
    <text evidence="6">The sequence shown here is derived from an EMBL/GenBank/DDBJ whole genome shotgun (WGS) entry which is preliminary data.</text>
</comment>
<dbReference type="PANTHER" id="PTHR21621:SF0">
    <property type="entry name" value="BETA-CITRYLGLUTAMATE SYNTHASE B-RELATED"/>
    <property type="match status" value="1"/>
</dbReference>
<proteinExistence type="predicted"/>
<protein>
    <submittedName>
        <fullName evidence="6">RimK family alpha-L-glutamate ligase</fullName>
    </submittedName>
</protein>
<sequence length="430" mass="46134">MHGETQVTVGVLGFHDSRETKAISNAISELGHTAVWLHEDVIGVDVSPDGVTLEPDVDVVVNRLLLSKSRMPLEDLSIASCYAAVRPVCNDPRNVLFAVHKQATAARLAAEGIPIPRAYLSTSEDKLNETRPEFGHPAVYKTAVGTNGGGTWLIDDDRRLSNVVNDKRTLLQSYVKLEKRHRDLRVYVVGDEIVGAMYRYAPEGDWRTNVALGGDVEDATEDLTPAAADAALGATRVLGLDYAGIDLIEGPDGWVVLEVNPTAGFRGLYRATGRSPAVFIAKLAIERGGGTVDEELVERLQYVLDGRPPEDAPSKVKDEATPVIGYTEHVVVTGASDSKTVIAHVDTGSKTTSIAPEVAVEIGAEPPALVAGEDVAPRVAIVVELGGLRQSVTATLDDDIEADAPLRIGRDVLRHYYVDVHRQLPDAAPV</sequence>
<dbReference type="InterPro" id="IPR013651">
    <property type="entry name" value="ATP-grasp_RimK-type"/>
</dbReference>
<dbReference type="SUPFAM" id="SSF56059">
    <property type="entry name" value="Glutathione synthetase ATP-binding domain-like"/>
    <property type="match status" value="1"/>
</dbReference>
<dbReference type="InterPro" id="IPR021109">
    <property type="entry name" value="Peptidase_aspartic_dom_sf"/>
</dbReference>
<dbReference type="Gene3D" id="3.40.50.20">
    <property type="match status" value="1"/>
</dbReference>
<dbReference type="Pfam" id="PF08443">
    <property type="entry name" value="RimK"/>
    <property type="match status" value="1"/>
</dbReference>
<organism evidence="6 7">
    <name type="scientific">Haloferax namakaokahaiae</name>
    <dbReference type="NCBI Taxonomy" id="1748331"/>
    <lineage>
        <taxon>Archaea</taxon>
        <taxon>Methanobacteriati</taxon>
        <taxon>Methanobacteriota</taxon>
        <taxon>Stenosarchaea group</taxon>
        <taxon>Halobacteria</taxon>
        <taxon>Halobacteriales</taxon>
        <taxon>Haloferacaceae</taxon>
        <taxon>Haloferax</taxon>
    </lineage>
</organism>
<dbReference type="GO" id="GO:0016874">
    <property type="term" value="F:ligase activity"/>
    <property type="evidence" value="ECO:0007669"/>
    <property type="project" value="UniProtKB-KW"/>
</dbReference>
<dbReference type="NCBIfam" id="TIGR00768">
    <property type="entry name" value="rimK_fam"/>
    <property type="match status" value="1"/>
</dbReference>
<keyword evidence="6" id="KW-0436">Ligase</keyword>
<evidence type="ECO:0000313" key="6">
    <source>
        <dbReference type="EMBL" id="MFC7202415.1"/>
    </source>
</evidence>
<dbReference type="InterPro" id="IPR004666">
    <property type="entry name" value="Rp_bS6_RimK/Lys_biosynth_LsyX"/>
</dbReference>
<feature type="domain" description="ATP-grasp" evidence="5">
    <location>
        <begin position="105"/>
        <end position="285"/>
    </location>
</feature>
<dbReference type="GO" id="GO:0046872">
    <property type="term" value="F:metal ion binding"/>
    <property type="evidence" value="ECO:0007669"/>
    <property type="project" value="UniProtKB-KW"/>
</dbReference>
<accession>A0ABD5ZB12</accession>
<name>A0ABD5ZB12_9EURY</name>
<keyword evidence="7" id="KW-1185">Reference proteome</keyword>
<keyword evidence="1" id="KW-0479">Metal-binding</keyword>
<dbReference type="PROSITE" id="PS50975">
    <property type="entry name" value="ATP_GRASP"/>
    <property type="match status" value="1"/>
</dbReference>
<keyword evidence="2 4" id="KW-0547">Nucleotide-binding</keyword>
<dbReference type="Proteomes" id="UP001596481">
    <property type="component" value="Unassembled WGS sequence"/>
</dbReference>
<dbReference type="RefSeq" id="WP_390221713.1">
    <property type="nucleotide sequence ID" value="NZ_JBHTAA010000001.1"/>
</dbReference>
<gene>
    <name evidence="6" type="ORF">ACFQJC_02735</name>
</gene>
<dbReference type="AlphaFoldDB" id="A0ABD5ZB12"/>
<evidence type="ECO:0000313" key="7">
    <source>
        <dbReference type="Proteomes" id="UP001596481"/>
    </source>
</evidence>
<evidence type="ECO:0000259" key="5">
    <source>
        <dbReference type="PROSITE" id="PS50975"/>
    </source>
</evidence>